<accession>A0A0D9W1X4</accession>
<dbReference type="HOGENOM" id="CLU_2725827_0_0_1"/>
<evidence type="ECO:0000313" key="3">
    <source>
        <dbReference type="Proteomes" id="UP000032180"/>
    </source>
</evidence>
<sequence length="72" mass="7966">MATSSSSTSVSFRARGMVVLIQAMVLICFVIMSSSYTCEARRFLIPFFREEKPPIALHPVSCPFPPPSCPKN</sequence>
<feature type="transmembrane region" description="Helical" evidence="1">
    <location>
        <begin position="12"/>
        <end position="32"/>
    </location>
</feature>
<reference evidence="2 3" key="1">
    <citation type="submission" date="2012-08" db="EMBL/GenBank/DDBJ databases">
        <title>Oryza genome evolution.</title>
        <authorList>
            <person name="Wing R.A."/>
        </authorList>
    </citation>
    <scope>NUCLEOTIDE SEQUENCE</scope>
</reference>
<dbReference type="Proteomes" id="UP000032180">
    <property type="component" value="Chromosome 4"/>
</dbReference>
<dbReference type="eggNOG" id="ENOG502TI7T">
    <property type="taxonomic scope" value="Eukaryota"/>
</dbReference>
<organism evidence="2 3">
    <name type="scientific">Leersia perrieri</name>
    <dbReference type="NCBI Taxonomy" id="77586"/>
    <lineage>
        <taxon>Eukaryota</taxon>
        <taxon>Viridiplantae</taxon>
        <taxon>Streptophyta</taxon>
        <taxon>Embryophyta</taxon>
        <taxon>Tracheophyta</taxon>
        <taxon>Spermatophyta</taxon>
        <taxon>Magnoliopsida</taxon>
        <taxon>Liliopsida</taxon>
        <taxon>Poales</taxon>
        <taxon>Poaceae</taxon>
        <taxon>BOP clade</taxon>
        <taxon>Oryzoideae</taxon>
        <taxon>Oryzeae</taxon>
        <taxon>Oryzinae</taxon>
        <taxon>Leersia</taxon>
    </lineage>
</organism>
<protein>
    <recommendedName>
        <fullName evidence="4">Transmembrane protein</fullName>
    </recommendedName>
</protein>
<proteinExistence type="predicted"/>
<dbReference type="Gramene" id="LPERR04G00620.1">
    <property type="protein sequence ID" value="LPERR04G00620.1"/>
    <property type="gene ID" value="LPERR04G00620"/>
</dbReference>
<reference evidence="3" key="2">
    <citation type="submission" date="2013-12" db="EMBL/GenBank/DDBJ databases">
        <authorList>
            <person name="Yu Y."/>
            <person name="Lee S."/>
            <person name="de Baynast K."/>
            <person name="Wissotski M."/>
            <person name="Liu L."/>
            <person name="Talag J."/>
            <person name="Goicoechea J."/>
            <person name="Angelova A."/>
            <person name="Jetty R."/>
            <person name="Kudrna D."/>
            <person name="Golser W."/>
            <person name="Rivera L."/>
            <person name="Zhang J."/>
            <person name="Wing R."/>
        </authorList>
    </citation>
    <scope>NUCLEOTIDE SEQUENCE</scope>
</reference>
<dbReference type="EnsemblPlants" id="LPERR04G00620.1">
    <property type="protein sequence ID" value="LPERR04G00620.1"/>
    <property type="gene ID" value="LPERR04G00620"/>
</dbReference>
<keyword evidence="3" id="KW-1185">Reference proteome</keyword>
<evidence type="ECO:0000313" key="2">
    <source>
        <dbReference type="EnsemblPlants" id="LPERR04G00620.1"/>
    </source>
</evidence>
<keyword evidence="1" id="KW-0472">Membrane</keyword>
<keyword evidence="1" id="KW-0812">Transmembrane</keyword>
<dbReference type="AlphaFoldDB" id="A0A0D9W1X4"/>
<keyword evidence="1" id="KW-1133">Transmembrane helix</keyword>
<evidence type="ECO:0008006" key="4">
    <source>
        <dbReference type="Google" id="ProtNLM"/>
    </source>
</evidence>
<evidence type="ECO:0000256" key="1">
    <source>
        <dbReference type="SAM" id="Phobius"/>
    </source>
</evidence>
<reference evidence="2" key="3">
    <citation type="submission" date="2015-04" db="UniProtKB">
        <authorList>
            <consortium name="EnsemblPlants"/>
        </authorList>
    </citation>
    <scope>IDENTIFICATION</scope>
</reference>
<name>A0A0D9W1X4_9ORYZ</name>